<feature type="signal peptide" evidence="5">
    <location>
        <begin position="1"/>
        <end position="20"/>
    </location>
</feature>
<sequence>MRCTTLLASGAALLALTALAGCSEPAQPGDDSPYTGSSIEGAFSLPDLTFTDTQGEDYNLAEDPNGTTTAVFFGFTNCPDVCPTTMADMAQAVEQLDEQQRERFQVMFITADPDRDDPELVGRWLESFDPSFTGLSGSIENTDQAASDLGISIDRPEPEERTGEYDVGHGSQVLVFSPEGDSELMWKYGTEPEDIAEDVTLLLDEEA</sequence>
<dbReference type="Proteomes" id="UP000317422">
    <property type="component" value="Unassembled WGS sequence"/>
</dbReference>
<evidence type="ECO:0000256" key="2">
    <source>
        <dbReference type="ARBA" id="ARBA00023008"/>
    </source>
</evidence>
<dbReference type="AlphaFoldDB" id="A0A543NJV3"/>
<evidence type="ECO:0000256" key="5">
    <source>
        <dbReference type="SAM" id="SignalP"/>
    </source>
</evidence>
<dbReference type="Pfam" id="PF02630">
    <property type="entry name" value="SCO1-SenC"/>
    <property type="match status" value="1"/>
</dbReference>
<feature type="binding site" evidence="3">
    <location>
        <position position="78"/>
    </location>
    <ligand>
        <name>Cu cation</name>
        <dbReference type="ChEBI" id="CHEBI:23378"/>
    </ligand>
</feature>
<dbReference type="RefSeq" id="WP_141923631.1">
    <property type="nucleotide sequence ID" value="NZ_VFQC01000001.1"/>
</dbReference>
<gene>
    <name evidence="7" type="ORF">FHX37_2000</name>
</gene>
<evidence type="ECO:0000259" key="6">
    <source>
        <dbReference type="PROSITE" id="PS51352"/>
    </source>
</evidence>
<name>A0A543NJV3_9ACTN</name>
<feature type="binding site" evidence="3">
    <location>
        <position position="82"/>
    </location>
    <ligand>
        <name>Cu cation</name>
        <dbReference type="ChEBI" id="CHEBI:23378"/>
    </ligand>
</feature>
<comment type="similarity">
    <text evidence="1">Belongs to the SCO1/2 family.</text>
</comment>
<dbReference type="OrthoDB" id="9790194at2"/>
<accession>A0A543NJV3</accession>
<proteinExistence type="inferred from homology"/>
<dbReference type="InterPro" id="IPR036249">
    <property type="entry name" value="Thioredoxin-like_sf"/>
</dbReference>
<keyword evidence="4" id="KW-1015">Disulfide bond</keyword>
<dbReference type="PANTHER" id="PTHR12151">
    <property type="entry name" value="ELECTRON TRANSPORT PROTIN SCO1/SENC FAMILY MEMBER"/>
    <property type="match status" value="1"/>
</dbReference>
<evidence type="ECO:0000313" key="7">
    <source>
        <dbReference type="EMBL" id="TQN32074.1"/>
    </source>
</evidence>
<keyword evidence="8" id="KW-1185">Reference proteome</keyword>
<dbReference type="InterPro" id="IPR013766">
    <property type="entry name" value="Thioredoxin_domain"/>
</dbReference>
<evidence type="ECO:0000256" key="1">
    <source>
        <dbReference type="ARBA" id="ARBA00010996"/>
    </source>
</evidence>
<keyword evidence="2 3" id="KW-0186">Copper</keyword>
<dbReference type="EMBL" id="VFQC01000001">
    <property type="protein sequence ID" value="TQN32074.1"/>
    <property type="molecule type" value="Genomic_DNA"/>
</dbReference>
<comment type="caution">
    <text evidence="7">The sequence shown here is derived from an EMBL/GenBank/DDBJ whole genome shotgun (WGS) entry which is preliminary data.</text>
</comment>
<feature type="binding site" evidence="3">
    <location>
        <position position="169"/>
    </location>
    <ligand>
        <name>Cu cation</name>
        <dbReference type="ChEBI" id="CHEBI:23378"/>
    </ligand>
</feature>
<dbReference type="GO" id="GO:0046872">
    <property type="term" value="F:metal ion binding"/>
    <property type="evidence" value="ECO:0007669"/>
    <property type="project" value="UniProtKB-KW"/>
</dbReference>
<feature type="domain" description="Thioredoxin" evidence="6">
    <location>
        <begin position="39"/>
        <end position="207"/>
    </location>
</feature>
<protein>
    <submittedName>
        <fullName evidence="7">Protein SCO1/2</fullName>
    </submittedName>
</protein>
<dbReference type="PANTHER" id="PTHR12151:SF25">
    <property type="entry name" value="LINALOOL DEHYDRATASE_ISOMERASE DOMAIN-CONTAINING PROTEIN"/>
    <property type="match status" value="1"/>
</dbReference>
<reference evidence="7 8" key="1">
    <citation type="submission" date="2019-06" db="EMBL/GenBank/DDBJ databases">
        <title>Sequencing the genomes of 1000 actinobacteria strains.</title>
        <authorList>
            <person name="Klenk H.-P."/>
        </authorList>
    </citation>
    <scope>NUCLEOTIDE SEQUENCE [LARGE SCALE GENOMIC DNA]</scope>
    <source>
        <strain evidence="7 8">DSM 45015</strain>
    </source>
</reference>
<feature type="disulfide bond" description="Redox-active" evidence="4">
    <location>
        <begin position="78"/>
        <end position="82"/>
    </location>
</feature>
<dbReference type="PROSITE" id="PS51257">
    <property type="entry name" value="PROKAR_LIPOPROTEIN"/>
    <property type="match status" value="1"/>
</dbReference>
<keyword evidence="3" id="KW-0479">Metal-binding</keyword>
<organism evidence="7 8">
    <name type="scientific">Haloactinospora alba</name>
    <dbReference type="NCBI Taxonomy" id="405555"/>
    <lineage>
        <taxon>Bacteria</taxon>
        <taxon>Bacillati</taxon>
        <taxon>Actinomycetota</taxon>
        <taxon>Actinomycetes</taxon>
        <taxon>Streptosporangiales</taxon>
        <taxon>Nocardiopsidaceae</taxon>
        <taxon>Haloactinospora</taxon>
    </lineage>
</organism>
<feature type="chain" id="PRO_5021698015" evidence="5">
    <location>
        <begin position="21"/>
        <end position="207"/>
    </location>
</feature>
<dbReference type="CDD" id="cd02968">
    <property type="entry name" value="SCO"/>
    <property type="match status" value="1"/>
</dbReference>
<dbReference type="SUPFAM" id="SSF52833">
    <property type="entry name" value="Thioredoxin-like"/>
    <property type="match status" value="1"/>
</dbReference>
<dbReference type="InterPro" id="IPR003782">
    <property type="entry name" value="SCO1/SenC"/>
</dbReference>
<keyword evidence="5" id="KW-0732">Signal</keyword>
<evidence type="ECO:0000256" key="3">
    <source>
        <dbReference type="PIRSR" id="PIRSR603782-1"/>
    </source>
</evidence>
<evidence type="ECO:0000256" key="4">
    <source>
        <dbReference type="PIRSR" id="PIRSR603782-2"/>
    </source>
</evidence>
<dbReference type="Gene3D" id="3.40.30.10">
    <property type="entry name" value="Glutaredoxin"/>
    <property type="match status" value="1"/>
</dbReference>
<dbReference type="PROSITE" id="PS51352">
    <property type="entry name" value="THIOREDOXIN_2"/>
    <property type="match status" value="1"/>
</dbReference>
<evidence type="ECO:0000313" key="8">
    <source>
        <dbReference type="Proteomes" id="UP000317422"/>
    </source>
</evidence>